<evidence type="ECO:0000313" key="2">
    <source>
        <dbReference type="EMBL" id="RQG97728.1"/>
    </source>
</evidence>
<dbReference type="RefSeq" id="WP_124193706.1">
    <property type="nucleotide sequence ID" value="NZ_REGA01000001.1"/>
</dbReference>
<evidence type="ECO:0000256" key="1">
    <source>
        <dbReference type="SAM" id="MobiDB-lite"/>
    </source>
</evidence>
<feature type="compositionally biased region" description="Basic and acidic residues" evidence="1">
    <location>
        <begin position="97"/>
        <end position="110"/>
    </location>
</feature>
<organism evidence="2 3">
    <name type="scientific">Natrarchaeobius chitinivorans</name>
    <dbReference type="NCBI Taxonomy" id="1679083"/>
    <lineage>
        <taxon>Archaea</taxon>
        <taxon>Methanobacteriati</taxon>
        <taxon>Methanobacteriota</taxon>
        <taxon>Stenosarchaea group</taxon>
        <taxon>Halobacteria</taxon>
        <taxon>Halobacteriales</taxon>
        <taxon>Natrialbaceae</taxon>
        <taxon>Natrarchaeobius</taxon>
    </lineage>
</organism>
<feature type="compositionally biased region" description="Basic and acidic residues" evidence="1">
    <location>
        <begin position="250"/>
        <end position="266"/>
    </location>
</feature>
<gene>
    <name evidence="2" type="ORF">EA473_00465</name>
</gene>
<dbReference type="AlphaFoldDB" id="A0A3N6M2R7"/>
<evidence type="ECO:0008006" key="4">
    <source>
        <dbReference type="Google" id="ProtNLM"/>
    </source>
</evidence>
<reference evidence="2 3" key="1">
    <citation type="submission" date="2018-10" db="EMBL/GenBank/DDBJ databases">
        <title>Natrarchaeobius chitinivorans gen. nov., sp. nov., and Natrarchaeobius haloalkaliphilus sp. nov., alkaliphilic, chitin-utilizing haloarchaea from hypersaline alkaline lakes.</title>
        <authorList>
            <person name="Sorokin D.Y."/>
            <person name="Elcheninov A.G."/>
            <person name="Kostrikina N.A."/>
            <person name="Bale N.J."/>
            <person name="Sinninghe Damste J.S."/>
            <person name="Khijniak T.V."/>
            <person name="Kublanov I.V."/>
            <person name="Toshchakov S.V."/>
        </authorList>
    </citation>
    <scope>NUCLEOTIDE SEQUENCE [LARGE SCALE GENOMIC DNA]</scope>
    <source>
        <strain evidence="2 3">AArcht4T</strain>
    </source>
</reference>
<evidence type="ECO:0000313" key="3">
    <source>
        <dbReference type="Proteomes" id="UP000282323"/>
    </source>
</evidence>
<name>A0A3N6M2R7_NATCH</name>
<dbReference type="Proteomes" id="UP000282323">
    <property type="component" value="Unassembled WGS sequence"/>
</dbReference>
<feature type="compositionally biased region" description="Acidic residues" evidence="1">
    <location>
        <begin position="267"/>
        <end position="276"/>
    </location>
</feature>
<sequence>MAGENCESGGVSFALPADVDDWLTAEADRRDETRAEVCRRMIAAAHAIETGNGAGDVDAEFVERGDVDRLEGKLDAQREEFTDLLEDVRSRVVQVKRETDGKAPLDHSHGSDAASEGLSTVRTDLDELEERMDAGFDNFQEILEHLLDRTDELERRSSILAKNLAGLRDRRVDRRTRERERRSVERLQLAANRLGVGTATCEDCESSVEIALLSAPECPHCSRSFTDVAEKSSFFGSHRLVTGDPPPLEGRTETESAPHTDRRLEFTDEPDGDGFESELSPSAREDRGDESDDQ</sequence>
<dbReference type="OrthoDB" id="178000at2157"/>
<comment type="caution">
    <text evidence="2">The sequence shown here is derived from an EMBL/GenBank/DDBJ whole genome shotgun (WGS) entry which is preliminary data.</text>
</comment>
<keyword evidence="3" id="KW-1185">Reference proteome</keyword>
<accession>A0A3N6M2R7</accession>
<feature type="region of interest" description="Disordered" evidence="1">
    <location>
        <begin position="97"/>
        <end position="117"/>
    </location>
</feature>
<feature type="region of interest" description="Disordered" evidence="1">
    <location>
        <begin position="237"/>
        <end position="294"/>
    </location>
</feature>
<protein>
    <recommendedName>
        <fullName evidence="4">CopG family transcriptional regulator</fullName>
    </recommendedName>
</protein>
<proteinExistence type="predicted"/>
<dbReference type="EMBL" id="REGA01000001">
    <property type="protein sequence ID" value="RQG97728.1"/>
    <property type="molecule type" value="Genomic_DNA"/>
</dbReference>